<keyword evidence="1" id="KW-1133">Transmembrane helix</keyword>
<proteinExistence type="predicted"/>
<dbReference type="EMBL" id="CAEZVI010000028">
    <property type="protein sequence ID" value="CAB4625797.1"/>
    <property type="molecule type" value="Genomic_DNA"/>
</dbReference>
<evidence type="ECO:0000313" key="2">
    <source>
        <dbReference type="EMBL" id="CAB4625797.1"/>
    </source>
</evidence>
<dbReference type="EMBL" id="JNSL01000014">
    <property type="protein sequence ID" value="KGA21068.1"/>
    <property type="molecule type" value="Genomic_DNA"/>
</dbReference>
<evidence type="ECO:0000313" key="3">
    <source>
        <dbReference type="EMBL" id="KGA21068.1"/>
    </source>
</evidence>
<gene>
    <name evidence="3" type="ORF">GM51_3730</name>
    <name evidence="2" type="ORF">UFOPK1981_00427</name>
</gene>
<accession>A0A094SQU3</accession>
<reference evidence="2" key="2">
    <citation type="submission" date="2020-05" db="EMBL/GenBank/DDBJ databases">
        <authorList>
            <person name="Chiriac C."/>
            <person name="Salcher M."/>
            <person name="Ghai R."/>
            <person name="Kavagutti S V."/>
        </authorList>
    </citation>
    <scope>NUCLEOTIDE SEQUENCE</scope>
</reference>
<keyword evidence="1" id="KW-0472">Membrane</keyword>
<evidence type="ECO:0000256" key="1">
    <source>
        <dbReference type="SAM" id="Phobius"/>
    </source>
</evidence>
<reference evidence="3" key="1">
    <citation type="submission" date="2014-06" db="EMBL/GenBank/DDBJ databases">
        <title>Key roles for freshwater Actinobacteria revealed by deep metagenomic sequencing.</title>
        <authorList>
            <person name="Ghai R."/>
            <person name="Mizuno C.M."/>
            <person name="Picazo A."/>
            <person name="Camacho A."/>
            <person name="Rodriguez-Valera F."/>
        </authorList>
    </citation>
    <scope>NUCLEOTIDE SEQUENCE</scope>
</reference>
<dbReference type="AlphaFoldDB" id="A0A094SQU3"/>
<sequence length="111" mass="12448">MSFFRYNDPLQQFIGAIIAALIFYAILKWAFSSNQKMVVLPVSAGKKDQYGLLIPIESAQIKLDIAVAQKLLAEFKIKATVTDTFDGVQLMVFEKDYQKAMRILGQPIEGS</sequence>
<protein>
    <submittedName>
        <fullName evidence="2">Unannotated protein</fullName>
    </submittedName>
</protein>
<organism evidence="3">
    <name type="scientific">freshwater metagenome</name>
    <dbReference type="NCBI Taxonomy" id="449393"/>
    <lineage>
        <taxon>unclassified sequences</taxon>
        <taxon>metagenomes</taxon>
        <taxon>ecological metagenomes</taxon>
    </lineage>
</organism>
<feature type="transmembrane region" description="Helical" evidence="1">
    <location>
        <begin position="12"/>
        <end position="31"/>
    </location>
</feature>
<keyword evidence="1" id="KW-0812">Transmembrane</keyword>
<name>A0A094SQU3_9ZZZZ</name>